<feature type="region of interest" description="Disordered" evidence="1">
    <location>
        <begin position="270"/>
        <end position="326"/>
    </location>
</feature>
<name>A0A9W6F569_9CHLO</name>
<feature type="compositionally biased region" description="Acidic residues" evidence="1">
    <location>
        <begin position="391"/>
        <end position="403"/>
    </location>
</feature>
<dbReference type="PANTHER" id="PTHR31600">
    <property type="entry name" value="TINY MACROCYSTS PROTEIN B-RELATED"/>
    <property type="match status" value="1"/>
</dbReference>
<dbReference type="EMBL" id="BRXU01000015">
    <property type="protein sequence ID" value="GLC56205.1"/>
    <property type="molecule type" value="Genomic_DNA"/>
</dbReference>
<feature type="compositionally biased region" description="Basic and acidic residues" evidence="1">
    <location>
        <begin position="213"/>
        <end position="231"/>
    </location>
</feature>
<dbReference type="AlphaFoldDB" id="A0A9W6F569"/>
<keyword evidence="2" id="KW-0472">Membrane</keyword>
<gene>
    <name evidence="3" type="primary">PLESTB001638</name>
    <name evidence="3" type="ORF">PLESTB_001079600</name>
</gene>
<feature type="transmembrane region" description="Helical" evidence="2">
    <location>
        <begin position="336"/>
        <end position="358"/>
    </location>
</feature>
<keyword evidence="2" id="KW-1133">Transmembrane helix</keyword>
<reference evidence="3 4" key="1">
    <citation type="journal article" date="2023" name="Commun. Biol.">
        <title>Reorganization of the ancestral sex-determining regions during the evolution of trioecy in Pleodorina starrii.</title>
        <authorList>
            <person name="Takahashi K."/>
            <person name="Suzuki S."/>
            <person name="Kawai-Toyooka H."/>
            <person name="Yamamoto K."/>
            <person name="Hamaji T."/>
            <person name="Ootsuki R."/>
            <person name="Yamaguchi H."/>
            <person name="Kawachi M."/>
            <person name="Higashiyama T."/>
            <person name="Nozaki H."/>
        </authorList>
    </citation>
    <scope>NUCLEOTIDE SEQUENCE [LARGE SCALE GENOMIC DNA]</scope>
    <source>
        <strain evidence="3 4">NIES-4479</strain>
    </source>
</reference>
<protein>
    <submittedName>
        <fullName evidence="3">Uncharacterized protein</fullName>
    </submittedName>
</protein>
<evidence type="ECO:0000256" key="2">
    <source>
        <dbReference type="SAM" id="Phobius"/>
    </source>
</evidence>
<feature type="region of interest" description="Disordered" evidence="1">
    <location>
        <begin position="198"/>
        <end position="257"/>
    </location>
</feature>
<proteinExistence type="predicted"/>
<accession>A0A9W6F569</accession>
<feature type="transmembrane region" description="Helical" evidence="2">
    <location>
        <begin position="578"/>
        <end position="599"/>
    </location>
</feature>
<dbReference type="InterPro" id="IPR052994">
    <property type="entry name" value="Tiny_macrocysts_regulators"/>
</dbReference>
<feature type="region of interest" description="Disordered" evidence="1">
    <location>
        <begin position="389"/>
        <end position="517"/>
    </location>
</feature>
<comment type="caution">
    <text evidence="3">The sequence shown here is derived from an EMBL/GenBank/DDBJ whole genome shotgun (WGS) entry which is preliminary data.</text>
</comment>
<dbReference type="Proteomes" id="UP001165080">
    <property type="component" value="Unassembled WGS sequence"/>
</dbReference>
<evidence type="ECO:0000313" key="3">
    <source>
        <dbReference type="EMBL" id="GLC56205.1"/>
    </source>
</evidence>
<keyword evidence="4" id="KW-1185">Reference proteome</keyword>
<feature type="compositionally biased region" description="Acidic residues" evidence="1">
    <location>
        <begin position="200"/>
        <end position="212"/>
    </location>
</feature>
<feature type="compositionally biased region" description="Low complexity" evidence="1">
    <location>
        <begin position="479"/>
        <end position="495"/>
    </location>
</feature>
<evidence type="ECO:0000256" key="1">
    <source>
        <dbReference type="SAM" id="MobiDB-lite"/>
    </source>
</evidence>
<feature type="compositionally biased region" description="Basic and acidic residues" evidence="1">
    <location>
        <begin position="404"/>
        <end position="422"/>
    </location>
</feature>
<feature type="compositionally biased region" description="Gly residues" evidence="1">
    <location>
        <begin position="276"/>
        <end position="287"/>
    </location>
</feature>
<evidence type="ECO:0000313" key="4">
    <source>
        <dbReference type="Proteomes" id="UP001165080"/>
    </source>
</evidence>
<dbReference type="PANTHER" id="PTHR31600:SF2">
    <property type="entry name" value="GAMETE ENRICHED GENE 10 PROTEIN-RELATED"/>
    <property type="match status" value="1"/>
</dbReference>
<feature type="compositionally biased region" description="Gly residues" evidence="1">
    <location>
        <begin position="467"/>
        <end position="478"/>
    </location>
</feature>
<organism evidence="3 4">
    <name type="scientific">Pleodorina starrii</name>
    <dbReference type="NCBI Taxonomy" id="330485"/>
    <lineage>
        <taxon>Eukaryota</taxon>
        <taxon>Viridiplantae</taxon>
        <taxon>Chlorophyta</taxon>
        <taxon>core chlorophytes</taxon>
        <taxon>Chlorophyceae</taxon>
        <taxon>CS clade</taxon>
        <taxon>Chlamydomonadales</taxon>
        <taxon>Volvocaceae</taxon>
        <taxon>Pleodorina</taxon>
    </lineage>
</organism>
<feature type="compositionally biased region" description="Low complexity" evidence="1">
    <location>
        <begin position="288"/>
        <end position="304"/>
    </location>
</feature>
<sequence>MNKSIPTLYTREDAPFLLERISKATDEIQERMKGVLDAHHNPTSTIADLLFASKRQVWNGNADDGSDLYTNMTVWDFSTRFVSMARSVEQNLDKWMADNVRIANTPAGQFIIKSGPDLWGATRKVLDALLYIAVNDAIWVDTIQILFLATEGVAISCVAACYLAHLLRALAVQRYKLYNTFMVIPAGLTRTLASQNTSLDMDDEDDDDEDEDDKHSVIVDDHEHDPDHDGDVVVPDSGSTAAKQKRRATLSLDKDGGGVMRSGASVLMRGGRALTSGGGDDGGGGGLRSKSSGLESLRSGGSVSRQRRSSELAALPTSRTSEDGAAAADDVDTIQILFLATEGVAISCVAACYLAHLLRALAVQRYKLYNTFMVIPAGLTRTLASQNTSLDMDDEDDDDEDEDDKHSVIVDDHEHDPDHDGDVVVPDSGSTAAKQKRRATLSLDKDGGGVMRSGASVLMRGGRALTSGGGDDGGGGGLRSKSSGLESLRSGGSVSRQRRSSELAALPTSRTSEDGAAAADDVSGMDWLLRHARSLRVAVLQRIRSVVSLTPFHSHATEFGNNWGTASKRKLKYDSHETVMVITPFAMWSVLVIVLYTVAVTRMKGIVEVVAVHSVSNFLAARTFRAELAVLDDPSLLPSYRAAVGNVEKVVRDAWYTLLLGANAYRATGPDTERFPLVKSGLAYASPHLSHIVYGSGRCHRAGGNCPGPEFRYFKITHSTLDGMMLEYLMNLKALASNTSSVLPGLSSPEFDYIYNIGSKDLLDGAAEIQDAHLTIIRGLFDETSGCGAA</sequence>
<keyword evidence="2" id="KW-0812">Transmembrane</keyword>